<evidence type="ECO:0000313" key="3">
    <source>
        <dbReference type="Proteomes" id="UP000774617"/>
    </source>
</evidence>
<sequence length="305" mass="34243">MVRLRDPPPPTAGAKKRPAPLAVAPRKKVPKTPSTAAVSTTSLWRARGILDESARHYRIDWEGVDPATGKRWAPTWEPKRNANAALIQHWKQKRKTENKKRENTREYSNMEEGGHMEGLGKEEEKQKDDQDKDDKEDDEDDDEDDDADIFPANLIVDERKRQYLVTWENEKKPGKVYKNSWVSKGSVSEDLVEAWNRLKMAKKLEKHKKLATSGAVVRAATAEVAGDTVEGDNDLIQDGEVENGGSPVERDENDTKGGGSDRDVRAEESMDGGDKATERVRNSRGQQREEKGGKEKEPFNASCPI</sequence>
<reference evidence="2 3" key="1">
    <citation type="journal article" date="2021" name="Nat. Commun.">
        <title>Genetic determinants of endophytism in the Arabidopsis root mycobiome.</title>
        <authorList>
            <person name="Mesny F."/>
            <person name="Miyauchi S."/>
            <person name="Thiergart T."/>
            <person name="Pickel B."/>
            <person name="Atanasova L."/>
            <person name="Karlsson M."/>
            <person name="Huettel B."/>
            <person name="Barry K.W."/>
            <person name="Haridas S."/>
            <person name="Chen C."/>
            <person name="Bauer D."/>
            <person name="Andreopoulos W."/>
            <person name="Pangilinan J."/>
            <person name="LaButti K."/>
            <person name="Riley R."/>
            <person name="Lipzen A."/>
            <person name="Clum A."/>
            <person name="Drula E."/>
            <person name="Henrissat B."/>
            <person name="Kohler A."/>
            <person name="Grigoriev I.V."/>
            <person name="Martin F.M."/>
            <person name="Hacquard S."/>
        </authorList>
    </citation>
    <scope>NUCLEOTIDE SEQUENCE [LARGE SCALE GENOMIC DNA]</scope>
    <source>
        <strain evidence="2 3">MPI-SDFR-AT-0080</strain>
    </source>
</reference>
<dbReference type="Proteomes" id="UP000774617">
    <property type="component" value="Unassembled WGS sequence"/>
</dbReference>
<feature type="region of interest" description="Disordered" evidence="1">
    <location>
        <begin position="1"/>
        <end position="38"/>
    </location>
</feature>
<dbReference type="Gene3D" id="2.40.50.40">
    <property type="match status" value="2"/>
</dbReference>
<keyword evidence="3" id="KW-1185">Reference proteome</keyword>
<proteinExistence type="predicted"/>
<evidence type="ECO:0000313" key="2">
    <source>
        <dbReference type="EMBL" id="KAH7028432.1"/>
    </source>
</evidence>
<feature type="compositionally biased region" description="Basic and acidic residues" evidence="1">
    <location>
        <begin position="248"/>
        <end position="298"/>
    </location>
</feature>
<feature type="compositionally biased region" description="Acidic residues" evidence="1">
    <location>
        <begin position="229"/>
        <end position="241"/>
    </location>
</feature>
<feature type="region of interest" description="Disordered" evidence="1">
    <location>
        <begin position="226"/>
        <end position="305"/>
    </location>
</feature>
<evidence type="ECO:0000256" key="1">
    <source>
        <dbReference type="SAM" id="MobiDB-lite"/>
    </source>
</evidence>
<evidence type="ECO:0008006" key="4">
    <source>
        <dbReference type="Google" id="ProtNLM"/>
    </source>
</evidence>
<protein>
    <recommendedName>
        <fullName evidence="4">Chromo domain-containing protein</fullName>
    </recommendedName>
</protein>
<organism evidence="2 3">
    <name type="scientific">Macrophomina phaseolina</name>
    <dbReference type="NCBI Taxonomy" id="35725"/>
    <lineage>
        <taxon>Eukaryota</taxon>
        <taxon>Fungi</taxon>
        <taxon>Dikarya</taxon>
        <taxon>Ascomycota</taxon>
        <taxon>Pezizomycotina</taxon>
        <taxon>Dothideomycetes</taxon>
        <taxon>Dothideomycetes incertae sedis</taxon>
        <taxon>Botryosphaeriales</taxon>
        <taxon>Botryosphaeriaceae</taxon>
        <taxon>Macrophomina</taxon>
    </lineage>
</organism>
<comment type="caution">
    <text evidence="2">The sequence shown here is derived from an EMBL/GenBank/DDBJ whole genome shotgun (WGS) entry which is preliminary data.</text>
</comment>
<dbReference type="EMBL" id="JAGTJR010000049">
    <property type="protein sequence ID" value="KAH7028432.1"/>
    <property type="molecule type" value="Genomic_DNA"/>
</dbReference>
<feature type="region of interest" description="Disordered" evidence="1">
    <location>
        <begin position="66"/>
        <end position="152"/>
    </location>
</feature>
<gene>
    <name evidence="2" type="ORF">B0J12DRAFT_609287</name>
</gene>
<accession>A0ABQ8FV28</accession>
<feature type="compositionally biased region" description="Acidic residues" evidence="1">
    <location>
        <begin position="134"/>
        <end position="148"/>
    </location>
</feature>
<feature type="compositionally biased region" description="Basic and acidic residues" evidence="1">
    <location>
        <begin position="112"/>
        <end position="133"/>
    </location>
</feature>
<name>A0ABQ8FV28_9PEZI</name>